<dbReference type="GO" id="GO:0016020">
    <property type="term" value="C:membrane"/>
    <property type="evidence" value="ECO:0007669"/>
    <property type="project" value="InterPro"/>
</dbReference>
<dbReference type="Pfam" id="PF02325">
    <property type="entry name" value="CCB3_YggT"/>
    <property type="match status" value="1"/>
</dbReference>
<feature type="transmembrane region" description="Helical" evidence="1">
    <location>
        <begin position="71"/>
        <end position="95"/>
    </location>
</feature>
<comment type="caution">
    <text evidence="2">The sequence shown here is derived from an EMBL/GenBank/DDBJ whole genome shotgun (WGS) entry which is preliminary data.</text>
</comment>
<name>A0A3D9V053_THECX</name>
<organism evidence="2 3">
    <name type="scientific">Thermasporomyces composti</name>
    <dbReference type="NCBI Taxonomy" id="696763"/>
    <lineage>
        <taxon>Bacteria</taxon>
        <taxon>Bacillati</taxon>
        <taxon>Actinomycetota</taxon>
        <taxon>Actinomycetes</taxon>
        <taxon>Propionibacteriales</taxon>
        <taxon>Nocardioidaceae</taxon>
        <taxon>Thermasporomyces</taxon>
    </lineage>
</organism>
<keyword evidence="1" id="KW-0472">Membrane</keyword>
<keyword evidence="1" id="KW-0812">Transmembrane</keyword>
<feature type="transmembrane region" description="Helical" evidence="1">
    <location>
        <begin position="7"/>
        <end position="25"/>
    </location>
</feature>
<evidence type="ECO:0000256" key="1">
    <source>
        <dbReference type="SAM" id="Phobius"/>
    </source>
</evidence>
<dbReference type="OrthoDB" id="3216131at2"/>
<sequence length="96" mass="10905">MQVIGELIYVALWIYLVLLFIRLVVDWVQVFARSWVPSGILLVVLEGVYTATDPPLKALRRVVPPLRFGGFALDLSFLLLIVIIYVLQMLVLSFMA</sequence>
<dbReference type="InterPro" id="IPR003425">
    <property type="entry name" value="CCB3/YggT"/>
</dbReference>
<keyword evidence="1" id="KW-1133">Transmembrane helix</keyword>
<feature type="transmembrane region" description="Helical" evidence="1">
    <location>
        <begin position="31"/>
        <end position="51"/>
    </location>
</feature>
<reference evidence="2 3" key="1">
    <citation type="submission" date="2018-08" db="EMBL/GenBank/DDBJ databases">
        <title>Sequencing the genomes of 1000 actinobacteria strains.</title>
        <authorList>
            <person name="Klenk H.-P."/>
        </authorList>
    </citation>
    <scope>NUCLEOTIDE SEQUENCE [LARGE SCALE GENOMIC DNA]</scope>
    <source>
        <strain evidence="2 3">DSM 22891</strain>
    </source>
</reference>
<protein>
    <submittedName>
        <fullName evidence="2">YggT family protein</fullName>
    </submittedName>
</protein>
<gene>
    <name evidence="2" type="ORF">DFJ64_0172</name>
</gene>
<proteinExistence type="predicted"/>
<accession>A0A3D9V053</accession>
<dbReference type="EMBL" id="QTUC01000001">
    <property type="protein sequence ID" value="REF34806.1"/>
    <property type="molecule type" value="Genomic_DNA"/>
</dbReference>
<evidence type="ECO:0000313" key="3">
    <source>
        <dbReference type="Proteomes" id="UP000256485"/>
    </source>
</evidence>
<dbReference type="AlphaFoldDB" id="A0A3D9V053"/>
<keyword evidence="3" id="KW-1185">Reference proteome</keyword>
<evidence type="ECO:0000313" key="2">
    <source>
        <dbReference type="EMBL" id="REF34806.1"/>
    </source>
</evidence>
<dbReference type="Proteomes" id="UP000256485">
    <property type="component" value="Unassembled WGS sequence"/>
</dbReference>
<dbReference type="RefSeq" id="WP_115848705.1">
    <property type="nucleotide sequence ID" value="NZ_QTUC01000001.1"/>
</dbReference>